<feature type="transmembrane region" description="Helical" evidence="5">
    <location>
        <begin position="86"/>
        <end position="102"/>
    </location>
</feature>
<feature type="transmembrane region" description="Helical" evidence="5">
    <location>
        <begin position="293"/>
        <end position="310"/>
    </location>
</feature>
<evidence type="ECO:0000259" key="6">
    <source>
        <dbReference type="Pfam" id="PF13515"/>
    </source>
</evidence>
<evidence type="ECO:0000256" key="2">
    <source>
        <dbReference type="ARBA" id="ARBA00022692"/>
    </source>
</evidence>
<proteinExistence type="predicted"/>
<feature type="transmembrane region" description="Helical" evidence="5">
    <location>
        <begin position="253"/>
        <end position="281"/>
    </location>
</feature>
<evidence type="ECO:0000256" key="5">
    <source>
        <dbReference type="SAM" id="Phobius"/>
    </source>
</evidence>
<comment type="caution">
    <text evidence="7">The sequence shown here is derived from an EMBL/GenBank/DDBJ whole genome shotgun (WGS) entry which is preliminary data.</text>
</comment>
<keyword evidence="2 5" id="KW-0812">Transmembrane</keyword>
<feature type="domain" description="Integral membrane bound transporter" evidence="6">
    <location>
        <begin position="216"/>
        <end position="329"/>
    </location>
</feature>
<feature type="transmembrane region" description="Helical" evidence="5">
    <location>
        <begin position="108"/>
        <end position="128"/>
    </location>
</feature>
<evidence type="ECO:0000256" key="4">
    <source>
        <dbReference type="ARBA" id="ARBA00023136"/>
    </source>
</evidence>
<dbReference type="OrthoDB" id="3251843at2"/>
<feature type="transmembrane region" description="Helical" evidence="5">
    <location>
        <begin position="158"/>
        <end position="177"/>
    </location>
</feature>
<feature type="transmembrane region" description="Helical" evidence="5">
    <location>
        <begin position="322"/>
        <end position="344"/>
    </location>
</feature>
<dbReference type="EMBL" id="JXLB01000004">
    <property type="protein sequence ID" value="OJG83350.1"/>
    <property type="molecule type" value="Genomic_DNA"/>
</dbReference>
<feature type="transmembrane region" description="Helical" evidence="5">
    <location>
        <begin position="224"/>
        <end position="241"/>
    </location>
</feature>
<evidence type="ECO:0000256" key="3">
    <source>
        <dbReference type="ARBA" id="ARBA00022989"/>
    </source>
</evidence>
<dbReference type="InterPro" id="IPR049453">
    <property type="entry name" value="Memb_transporter_dom"/>
</dbReference>
<reference evidence="7 8" key="1">
    <citation type="submission" date="2014-12" db="EMBL/GenBank/DDBJ databases">
        <title>Draft genome sequences of 29 type strains of Enterococci.</title>
        <authorList>
            <person name="Zhong Z."/>
            <person name="Sun Z."/>
            <person name="Liu W."/>
            <person name="Zhang W."/>
            <person name="Zhang H."/>
        </authorList>
    </citation>
    <scope>NUCLEOTIDE SEQUENCE [LARGE SCALE GENOMIC DNA]</scope>
    <source>
        <strain evidence="7 8">DSM 15687</strain>
    </source>
</reference>
<organism evidence="7 8">
    <name type="scientific">Enterococcus ratti</name>
    <dbReference type="NCBI Taxonomy" id="150033"/>
    <lineage>
        <taxon>Bacteria</taxon>
        <taxon>Bacillati</taxon>
        <taxon>Bacillota</taxon>
        <taxon>Bacilli</taxon>
        <taxon>Lactobacillales</taxon>
        <taxon>Enterococcaceae</taxon>
        <taxon>Enterococcus</taxon>
    </lineage>
</organism>
<accession>A0A1L8WQR0</accession>
<gene>
    <name evidence="7" type="ORF">RV14_GL001708</name>
</gene>
<dbReference type="GO" id="GO:0016020">
    <property type="term" value="C:membrane"/>
    <property type="evidence" value="ECO:0007669"/>
    <property type="project" value="UniProtKB-SubCell"/>
</dbReference>
<feature type="transmembrane region" description="Helical" evidence="5">
    <location>
        <begin position="27"/>
        <end position="55"/>
    </location>
</feature>
<dbReference type="STRING" id="150033.RV14_GL001708"/>
<dbReference type="AlphaFoldDB" id="A0A1L8WQR0"/>
<dbReference type="RefSeq" id="WP_071854816.1">
    <property type="nucleotide sequence ID" value="NZ_JXLB01000004.1"/>
</dbReference>
<comment type="subcellular location">
    <subcellularLocation>
        <location evidence="1">Membrane</location>
        <topology evidence="1">Multi-pass membrane protein</topology>
    </subcellularLocation>
</comment>
<dbReference type="Pfam" id="PF13515">
    <property type="entry name" value="FUSC_2"/>
    <property type="match status" value="1"/>
</dbReference>
<evidence type="ECO:0000313" key="8">
    <source>
        <dbReference type="Proteomes" id="UP000182152"/>
    </source>
</evidence>
<dbReference type="Proteomes" id="UP000182152">
    <property type="component" value="Unassembled WGS sequence"/>
</dbReference>
<name>A0A1L8WQR0_9ENTE</name>
<sequence length="350" mass="39981">MRFYQLLQFDPFILKQKMRQATPSEKYYYFMALMVRAILLVSFAMTFVCTISWVFGNENKSLAVVLFCMLLTFRVVDFGYKMSHSIISIGIILMIFGLLPLLEEQKFIVVKWLGNFLCLSTLFVLTGSNPSMGNSGLYGFSYLFLMGTAQHLTKEQFYVRTELLVVFFIVLSTIFFIKHKDKHINKTWKQEFLGDNLFSQRNLWLIYCAFGLSILLLMGDLFSFQRFMWIGFAFSSLISSYGTDIKKRIFDRLVGIIVGSILFGVISMFLLNSILGIVGGLALGFCSSYRTKTIFNCFGALSVANSLYPINVAINLRIIDNIIGLVFCVLYMVACKAVLNNVLIKRQFSN</sequence>
<keyword evidence="4 5" id="KW-0472">Membrane</keyword>
<feature type="transmembrane region" description="Helical" evidence="5">
    <location>
        <begin position="61"/>
        <end position="79"/>
    </location>
</feature>
<protein>
    <recommendedName>
        <fullName evidence="6">Integral membrane bound transporter domain-containing protein</fullName>
    </recommendedName>
</protein>
<evidence type="ECO:0000313" key="7">
    <source>
        <dbReference type="EMBL" id="OJG83350.1"/>
    </source>
</evidence>
<feature type="transmembrane region" description="Helical" evidence="5">
    <location>
        <begin position="198"/>
        <end position="218"/>
    </location>
</feature>
<evidence type="ECO:0000256" key="1">
    <source>
        <dbReference type="ARBA" id="ARBA00004141"/>
    </source>
</evidence>
<keyword evidence="3 5" id="KW-1133">Transmembrane helix</keyword>
<keyword evidence="8" id="KW-1185">Reference proteome</keyword>